<protein>
    <submittedName>
        <fullName evidence="2">Uncharacterized protein</fullName>
    </submittedName>
</protein>
<dbReference type="AlphaFoldDB" id="A0A7C8YK76"/>
<proteinExistence type="predicted"/>
<evidence type="ECO:0000256" key="1">
    <source>
        <dbReference type="SAM" id="MobiDB-lite"/>
    </source>
</evidence>
<accession>A0A7C8YK76</accession>
<organism evidence="2">
    <name type="scientific">Opuntia streptacantha</name>
    <name type="common">Prickly pear cactus</name>
    <name type="synonym">Opuntia cardona</name>
    <dbReference type="NCBI Taxonomy" id="393608"/>
    <lineage>
        <taxon>Eukaryota</taxon>
        <taxon>Viridiplantae</taxon>
        <taxon>Streptophyta</taxon>
        <taxon>Embryophyta</taxon>
        <taxon>Tracheophyta</taxon>
        <taxon>Spermatophyta</taxon>
        <taxon>Magnoliopsida</taxon>
        <taxon>eudicotyledons</taxon>
        <taxon>Gunneridae</taxon>
        <taxon>Pentapetalae</taxon>
        <taxon>Caryophyllales</taxon>
        <taxon>Cactineae</taxon>
        <taxon>Cactaceae</taxon>
        <taxon>Opuntioideae</taxon>
        <taxon>Opuntia</taxon>
    </lineage>
</organism>
<evidence type="ECO:0000313" key="2">
    <source>
        <dbReference type="EMBL" id="MBA4620419.1"/>
    </source>
</evidence>
<reference evidence="2" key="1">
    <citation type="journal article" date="2013" name="J. Plant Res.">
        <title>Effect of fungi and light on seed germination of three Opuntia species from semiarid lands of central Mexico.</title>
        <authorList>
            <person name="Delgado-Sanchez P."/>
            <person name="Jimenez-Bremont J.F."/>
            <person name="Guerrero-Gonzalez Mde L."/>
            <person name="Flores J."/>
        </authorList>
    </citation>
    <scope>NUCLEOTIDE SEQUENCE</scope>
    <source>
        <tissue evidence="2">Cladode</tissue>
    </source>
</reference>
<feature type="compositionally biased region" description="Basic and acidic residues" evidence="1">
    <location>
        <begin position="95"/>
        <end position="106"/>
    </location>
</feature>
<feature type="region of interest" description="Disordered" evidence="1">
    <location>
        <begin position="58"/>
        <end position="106"/>
    </location>
</feature>
<reference evidence="2" key="2">
    <citation type="submission" date="2020-07" db="EMBL/GenBank/DDBJ databases">
        <authorList>
            <person name="Vera ALvarez R."/>
            <person name="Arias-Moreno D.M."/>
            <person name="Jimenez-Jacinto V."/>
            <person name="Jimenez-Bremont J.F."/>
            <person name="Swaminathan K."/>
            <person name="Moose S.P."/>
            <person name="Guerrero-Gonzalez M.L."/>
            <person name="Marino-Ramirez L."/>
            <person name="Landsman D."/>
            <person name="Rodriguez-Kessler M."/>
            <person name="Delgado-Sanchez P."/>
        </authorList>
    </citation>
    <scope>NUCLEOTIDE SEQUENCE</scope>
    <source>
        <tissue evidence="2">Cladode</tissue>
    </source>
</reference>
<name>A0A7C8YK76_OPUST</name>
<feature type="compositionally biased region" description="Low complexity" evidence="1">
    <location>
        <begin position="73"/>
        <end position="84"/>
    </location>
</feature>
<dbReference type="EMBL" id="GISG01030414">
    <property type="protein sequence ID" value="MBA4620419.1"/>
    <property type="molecule type" value="Transcribed_RNA"/>
</dbReference>
<sequence>MWKIYQSWEKQSLESGWSDGSFSRIRRATAAVLPVTALNSDSTVVPRETTAYKIAIAADQTSTSDHDPPPPLSLSLSLSRSSDNGGRRRKRRVQLSRERGHAEFYR</sequence>